<dbReference type="InterPro" id="IPR016181">
    <property type="entry name" value="Acyl_CoA_acyltransferase"/>
</dbReference>
<dbReference type="InterPro" id="IPR000182">
    <property type="entry name" value="GNAT_dom"/>
</dbReference>
<proteinExistence type="predicted"/>
<dbReference type="PROSITE" id="PS51186">
    <property type="entry name" value="GNAT"/>
    <property type="match status" value="1"/>
</dbReference>
<accession>A0A7X4RUU2</accession>
<dbReference type="GO" id="GO:0016747">
    <property type="term" value="F:acyltransferase activity, transferring groups other than amino-acyl groups"/>
    <property type="evidence" value="ECO:0007669"/>
    <property type="project" value="InterPro"/>
</dbReference>
<sequence length="148" mass="17601">MRFIPFKMSEYQHAYPWFRAGLFDVIDQALGWDEEFQYERFHKNLPCHWFYWVRDDTENEAVICYHHDKEALHLHLLVVPEANQKQGIGFEIISQLKRQAFYLGKSLTLSCFKNNHAAIALYRKAELEIVGEDDLFWEFASVKPSSLK</sequence>
<comment type="caution">
    <text evidence="2">The sequence shown here is derived from an EMBL/GenBank/DDBJ whole genome shotgun (WGS) entry which is preliminary data.</text>
</comment>
<evidence type="ECO:0000313" key="3">
    <source>
        <dbReference type="Proteomes" id="UP000462621"/>
    </source>
</evidence>
<dbReference type="SUPFAM" id="SSF55729">
    <property type="entry name" value="Acyl-CoA N-acyltransferases (Nat)"/>
    <property type="match status" value="1"/>
</dbReference>
<reference evidence="2 3" key="1">
    <citation type="submission" date="2019-10" db="EMBL/GenBank/DDBJ databases">
        <title>Vibrio sp. nov. isolated from a shrimp pond.</title>
        <authorList>
            <person name="Gomez-Gil B."/>
            <person name="Enciso-Ibarra J."/>
            <person name="Enciso-Ibarra K."/>
            <person name="Bolan-Mejia C."/>
        </authorList>
    </citation>
    <scope>NUCLEOTIDE SEQUENCE [LARGE SCALE GENOMIC DNA]</scope>
    <source>
        <strain evidence="2 3">CAIM 722</strain>
    </source>
</reference>
<dbReference type="Pfam" id="PF00583">
    <property type="entry name" value="Acetyltransf_1"/>
    <property type="match status" value="1"/>
</dbReference>
<protein>
    <submittedName>
        <fullName evidence="2">GNAT family N-acetyltransferase</fullName>
    </submittedName>
</protein>
<dbReference type="RefSeq" id="WP_161155236.1">
    <property type="nucleotide sequence ID" value="NZ_WEKT01000015.1"/>
</dbReference>
<organism evidence="2 3">
    <name type="scientific">Vibrio eleionomae</name>
    <dbReference type="NCBI Taxonomy" id="2653505"/>
    <lineage>
        <taxon>Bacteria</taxon>
        <taxon>Pseudomonadati</taxon>
        <taxon>Pseudomonadota</taxon>
        <taxon>Gammaproteobacteria</taxon>
        <taxon>Vibrionales</taxon>
        <taxon>Vibrionaceae</taxon>
        <taxon>Vibrio</taxon>
    </lineage>
</organism>
<dbReference type="EMBL" id="WEKT01000015">
    <property type="protein sequence ID" value="MZI93622.1"/>
    <property type="molecule type" value="Genomic_DNA"/>
</dbReference>
<dbReference type="AlphaFoldDB" id="A0A7X4RUU2"/>
<dbReference type="Proteomes" id="UP000462621">
    <property type="component" value="Unassembled WGS sequence"/>
</dbReference>
<name>A0A7X4RUU2_9VIBR</name>
<feature type="domain" description="N-acetyltransferase" evidence="1">
    <location>
        <begin position="9"/>
        <end position="148"/>
    </location>
</feature>
<evidence type="ECO:0000313" key="2">
    <source>
        <dbReference type="EMBL" id="MZI93622.1"/>
    </source>
</evidence>
<dbReference type="Gene3D" id="3.40.630.30">
    <property type="match status" value="1"/>
</dbReference>
<keyword evidence="2" id="KW-0808">Transferase</keyword>
<evidence type="ECO:0000259" key="1">
    <source>
        <dbReference type="PROSITE" id="PS51186"/>
    </source>
</evidence>
<keyword evidence="3" id="KW-1185">Reference proteome</keyword>
<gene>
    <name evidence="2" type="ORF">F9817_10470</name>
</gene>